<keyword evidence="2 7" id="KW-0255">Endonuclease</keyword>
<sequence length="176" mass="20751">MDRCTKEQRHKNMAAIHSANTKPEMIVRKYLFSRGFRYRLNHPRLPGHPDIVLRKYRTCIFVNGCFWHGHEGCKYFKMPKSNVDFWAAKINRNRQRDKRVQQELAAMGWHCMTVWECELKTDRREQTLTSLEYTLNHIYLGDRTVRYSLPEDDCGMMAAEAEPEYGAADDDDGAMI</sequence>
<evidence type="ECO:0000313" key="8">
    <source>
        <dbReference type="Proteomes" id="UP000036951"/>
    </source>
</evidence>
<dbReference type="EMBL" id="LFQU01000017">
    <property type="protein sequence ID" value="KOO68180.1"/>
    <property type="molecule type" value="Genomic_DNA"/>
</dbReference>
<dbReference type="GO" id="GO:0016787">
    <property type="term" value="F:hydrolase activity"/>
    <property type="evidence" value="ECO:0007669"/>
    <property type="project" value="UniProtKB-KW"/>
</dbReference>
<evidence type="ECO:0000256" key="1">
    <source>
        <dbReference type="ARBA" id="ARBA00022722"/>
    </source>
</evidence>
<keyword evidence="1" id="KW-0540">Nuclease</keyword>
<dbReference type="GO" id="GO:0004519">
    <property type="term" value="F:endonuclease activity"/>
    <property type="evidence" value="ECO:0007669"/>
    <property type="project" value="UniProtKB-KW"/>
</dbReference>
<keyword evidence="8" id="KW-1185">Reference proteome</keyword>
<evidence type="ECO:0000256" key="4">
    <source>
        <dbReference type="ARBA" id="ARBA00022801"/>
    </source>
</evidence>
<comment type="similarity">
    <text evidence="6">Belongs to the Vsr family.</text>
</comment>
<dbReference type="InterPro" id="IPR011335">
    <property type="entry name" value="Restrct_endonuc-II-like"/>
</dbReference>
<reference evidence="7 8" key="1">
    <citation type="submission" date="2015-06" db="EMBL/GenBank/DDBJ databases">
        <title>Prevotella sp. 109, sp. nov., a novel member of the family Prevotellaceae isolated from human faeces.</title>
        <authorList>
            <person name="Shkoporov A.N."/>
            <person name="Chaplin A.V."/>
            <person name="Kafarskaia L.I."/>
            <person name="Efimov B.A."/>
        </authorList>
    </citation>
    <scope>NUCLEOTIDE SEQUENCE [LARGE SCALE GENOMIC DNA]</scope>
    <source>
        <strain evidence="7 8">109</strain>
    </source>
</reference>
<comment type="caution">
    <text evidence="7">The sequence shown here is derived from an EMBL/GenBank/DDBJ whole genome shotgun (WGS) entry which is preliminary data.</text>
</comment>
<name>A0A8E1UPX4_9BACT</name>
<dbReference type="CDD" id="cd00221">
    <property type="entry name" value="Vsr"/>
    <property type="match status" value="1"/>
</dbReference>
<keyword evidence="5" id="KW-0234">DNA repair</keyword>
<keyword evidence="4" id="KW-0378">Hydrolase</keyword>
<dbReference type="RefSeq" id="WP_053398611.1">
    <property type="nucleotide sequence ID" value="NZ_LFQU01000017.1"/>
</dbReference>
<dbReference type="GO" id="GO:0006298">
    <property type="term" value="P:mismatch repair"/>
    <property type="evidence" value="ECO:0007669"/>
    <property type="project" value="InterPro"/>
</dbReference>
<evidence type="ECO:0000256" key="3">
    <source>
        <dbReference type="ARBA" id="ARBA00022763"/>
    </source>
</evidence>
<dbReference type="OrthoDB" id="9801520at2"/>
<evidence type="ECO:0000256" key="5">
    <source>
        <dbReference type="ARBA" id="ARBA00023204"/>
    </source>
</evidence>
<evidence type="ECO:0000256" key="6">
    <source>
        <dbReference type="ARBA" id="ARBA00029466"/>
    </source>
</evidence>
<dbReference type="AlphaFoldDB" id="A0A8E1UPX4"/>
<protein>
    <submittedName>
        <fullName evidence="7">Endonuclease</fullName>
    </submittedName>
</protein>
<dbReference type="Proteomes" id="UP000036951">
    <property type="component" value="Unassembled WGS sequence"/>
</dbReference>
<keyword evidence="3" id="KW-0227">DNA damage</keyword>
<proteinExistence type="inferred from homology"/>
<gene>
    <name evidence="7" type="ORF">ACU52_09325</name>
</gene>
<dbReference type="Gene3D" id="3.40.960.10">
    <property type="entry name" value="VSR Endonuclease"/>
    <property type="match status" value="1"/>
</dbReference>
<evidence type="ECO:0000256" key="2">
    <source>
        <dbReference type="ARBA" id="ARBA00022759"/>
    </source>
</evidence>
<dbReference type="Pfam" id="PF03852">
    <property type="entry name" value="Vsr"/>
    <property type="match status" value="1"/>
</dbReference>
<dbReference type="InterPro" id="IPR004603">
    <property type="entry name" value="DNA_mismatch_endonuc_vsr"/>
</dbReference>
<accession>A0A8E1UPX4</accession>
<dbReference type="NCBIfam" id="TIGR00632">
    <property type="entry name" value="vsr"/>
    <property type="match status" value="1"/>
</dbReference>
<dbReference type="SUPFAM" id="SSF52980">
    <property type="entry name" value="Restriction endonuclease-like"/>
    <property type="match status" value="1"/>
</dbReference>
<organism evidence="7 8">
    <name type="scientific">Xylanibacter rarus</name>
    <dbReference type="NCBI Taxonomy" id="1676614"/>
    <lineage>
        <taxon>Bacteria</taxon>
        <taxon>Pseudomonadati</taxon>
        <taxon>Bacteroidota</taxon>
        <taxon>Bacteroidia</taxon>
        <taxon>Bacteroidales</taxon>
        <taxon>Prevotellaceae</taxon>
        <taxon>Xylanibacter</taxon>
    </lineage>
</organism>
<evidence type="ECO:0000313" key="7">
    <source>
        <dbReference type="EMBL" id="KOO68180.1"/>
    </source>
</evidence>